<dbReference type="EMBL" id="CM045762">
    <property type="protein sequence ID" value="KAI8010882.1"/>
    <property type="molecule type" value="Genomic_DNA"/>
</dbReference>
<sequence>MIEELDTDLDDFINLEKFASFYKGGGDIAGTAGDDNALFLTLASSDAPFIIAHKKATLTKLKSDVERVFASIDIYDQGSVYAIPPFPFSLVFFDLSEFYSRNNQHA</sequence>
<gene>
    <name evidence="1" type="ORF">LOK49_LG06G02853</name>
</gene>
<evidence type="ECO:0000313" key="1">
    <source>
        <dbReference type="EMBL" id="KAI8010882.1"/>
    </source>
</evidence>
<protein>
    <submittedName>
        <fullName evidence="1">Uncharacterized protein</fullName>
    </submittedName>
</protein>
<organism evidence="1 2">
    <name type="scientific">Camellia lanceoleosa</name>
    <dbReference type="NCBI Taxonomy" id="1840588"/>
    <lineage>
        <taxon>Eukaryota</taxon>
        <taxon>Viridiplantae</taxon>
        <taxon>Streptophyta</taxon>
        <taxon>Embryophyta</taxon>
        <taxon>Tracheophyta</taxon>
        <taxon>Spermatophyta</taxon>
        <taxon>Magnoliopsida</taxon>
        <taxon>eudicotyledons</taxon>
        <taxon>Gunneridae</taxon>
        <taxon>Pentapetalae</taxon>
        <taxon>asterids</taxon>
        <taxon>Ericales</taxon>
        <taxon>Theaceae</taxon>
        <taxon>Camellia</taxon>
    </lineage>
</organism>
<accession>A0ACC0HDE6</accession>
<keyword evidence="2" id="KW-1185">Reference proteome</keyword>
<comment type="caution">
    <text evidence="1">The sequence shown here is derived from an EMBL/GenBank/DDBJ whole genome shotgun (WGS) entry which is preliminary data.</text>
</comment>
<reference evidence="1 2" key="1">
    <citation type="journal article" date="2022" name="Plant J.">
        <title>Chromosome-level genome of Camellia lanceoleosa provides a valuable resource for understanding genome evolution and self-incompatibility.</title>
        <authorList>
            <person name="Gong W."/>
            <person name="Xiao S."/>
            <person name="Wang L."/>
            <person name="Liao Z."/>
            <person name="Chang Y."/>
            <person name="Mo W."/>
            <person name="Hu G."/>
            <person name="Li W."/>
            <person name="Zhao G."/>
            <person name="Zhu H."/>
            <person name="Hu X."/>
            <person name="Ji K."/>
            <person name="Xiang X."/>
            <person name="Song Q."/>
            <person name="Yuan D."/>
            <person name="Jin S."/>
            <person name="Zhang L."/>
        </authorList>
    </citation>
    <scope>NUCLEOTIDE SEQUENCE [LARGE SCALE GENOMIC DNA]</scope>
    <source>
        <strain evidence="1">SQ_2022a</strain>
    </source>
</reference>
<evidence type="ECO:0000313" key="2">
    <source>
        <dbReference type="Proteomes" id="UP001060215"/>
    </source>
</evidence>
<proteinExistence type="predicted"/>
<dbReference type="Proteomes" id="UP001060215">
    <property type="component" value="Chromosome 5"/>
</dbReference>
<name>A0ACC0HDE6_9ERIC</name>